<dbReference type="PANTHER" id="PTHR12903">
    <property type="entry name" value="MITOCHONDRIAL RIBOSOMAL PROTEIN L24"/>
    <property type="match status" value="1"/>
</dbReference>
<evidence type="ECO:0000256" key="9">
    <source>
        <dbReference type="ARBA" id="ARBA00058688"/>
    </source>
</evidence>
<dbReference type="STRING" id="217031.ABB05_00730"/>
<dbReference type="EMBL" id="LGPB01000131">
    <property type="protein sequence ID" value="KRG11102.1"/>
    <property type="molecule type" value="Genomic_DNA"/>
</dbReference>
<evidence type="ECO:0000256" key="1">
    <source>
        <dbReference type="ARBA" id="ARBA00004072"/>
    </source>
</evidence>
<evidence type="ECO:0000256" key="11">
    <source>
        <dbReference type="RuleBase" id="RU003477"/>
    </source>
</evidence>
<protein>
    <recommendedName>
        <fullName evidence="8 10">Large ribosomal subunit protein uL24</fullName>
    </recommendedName>
</protein>
<dbReference type="OrthoDB" id="9807419at2"/>
<dbReference type="InterPro" id="IPR008991">
    <property type="entry name" value="Translation_prot_SH3-like_sf"/>
</dbReference>
<dbReference type="GO" id="GO:0006412">
    <property type="term" value="P:translation"/>
    <property type="evidence" value="ECO:0007669"/>
    <property type="project" value="UniProtKB-UniRule"/>
</dbReference>
<dbReference type="FunFam" id="2.30.30.30:FF:000004">
    <property type="entry name" value="50S ribosomal protein L24"/>
    <property type="match status" value="1"/>
</dbReference>
<name>A0A0Q9Y2W5_9BACI</name>
<feature type="domain" description="KOW" evidence="12">
    <location>
        <begin position="2"/>
        <end position="29"/>
    </location>
</feature>
<keyword evidence="5 10" id="KW-0694">RNA-binding</keyword>
<keyword evidence="7 10" id="KW-0687">Ribonucleoprotein</keyword>
<evidence type="ECO:0000256" key="10">
    <source>
        <dbReference type="HAMAP-Rule" id="MF_01326"/>
    </source>
</evidence>
<dbReference type="EMBL" id="LDJR01000008">
    <property type="protein sequence ID" value="OAK75710.1"/>
    <property type="molecule type" value="Genomic_DNA"/>
</dbReference>
<organism evidence="13 15">
    <name type="scientific">Lederbergia galactosidilytica</name>
    <dbReference type="NCBI Taxonomy" id="217031"/>
    <lineage>
        <taxon>Bacteria</taxon>
        <taxon>Bacillati</taxon>
        <taxon>Bacillota</taxon>
        <taxon>Bacilli</taxon>
        <taxon>Bacillales</taxon>
        <taxon>Bacillaceae</taxon>
        <taxon>Lederbergia</taxon>
    </lineage>
</organism>
<proteinExistence type="inferred from homology"/>
<comment type="function">
    <text evidence="1 10">One of two assembly initiator proteins, it binds directly to the 5'-end of the 23S rRNA, where it nucleates assembly of the 50S subunit.</text>
</comment>
<evidence type="ECO:0000313" key="15">
    <source>
        <dbReference type="Proteomes" id="UP000053881"/>
    </source>
</evidence>
<dbReference type="PROSITE" id="PS01108">
    <property type="entry name" value="RIBOSOMAL_L24"/>
    <property type="match status" value="1"/>
</dbReference>
<dbReference type="NCBIfam" id="TIGR01079">
    <property type="entry name" value="rplX_bact"/>
    <property type="match status" value="1"/>
</dbReference>
<dbReference type="Pfam" id="PF00467">
    <property type="entry name" value="KOW"/>
    <property type="match status" value="1"/>
</dbReference>
<dbReference type="InterPro" id="IPR014722">
    <property type="entry name" value="Rib_uL2_dom2"/>
</dbReference>
<dbReference type="RefSeq" id="WP_057985559.1">
    <property type="nucleotide sequence ID" value="NZ_JAGGKH010000005.1"/>
</dbReference>
<dbReference type="GO" id="GO:0003735">
    <property type="term" value="F:structural constituent of ribosome"/>
    <property type="evidence" value="ECO:0007669"/>
    <property type="project" value="InterPro"/>
</dbReference>
<evidence type="ECO:0000259" key="12">
    <source>
        <dbReference type="SMART" id="SM00739"/>
    </source>
</evidence>
<keyword evidence="6 10" id="KW-0689">Ribosomal protein</keyword>
<comment type="subunit">
    <text evidence="3 10">Part of the 50S ribosomal subunit.</text>
</comment>
<dbReference type="Proteomes" id="UP000077881">
    <property type="component" value="Unassembled WGS sequence"/>
</dbReference>
<sequence>MQIKSGDKVMVITGKDKGKTGTVLAAYPQKDRVLVEGVNIVKKHSKPSQENPQGGIDSREAAIHVSNVMVIDPKTNEPTRIGSKRVTIKGKDGVEKQVNVRVSKSSGEILDKDVEKKIIK</sequence>
<gene>
    <name evidence="10" type="primary">rplX</name>
    <name evidence="14" type="ORF">ABB05_00730</name>
    <name evidence="13" type="ORF">ACA29_19010</name>
</gene>
<dbReference type="GO" id="GO:0019843">
    <property type="term" value="F:rRNA binding"/>
    <property type="evidence" value="ECO:0007669"/>
    <property type="project" value="UniProtKB-UniRule"/>
</dbReference>
<dbReference type="SUPFAM" id="SSF50104">
    <property type="entry name" value="Translation proteins SH3-like domain"/>
    <property type="match status" value="1"/>
</dbReference>
<dbReference type="InterPro" id="IPR005824">
    <property type="entry name" value="KOW"/>
</dbReference>
<evidence type="ECO:0000313" key="14">
    <source>
        <dbReference type="EMBL" id="OAK75710.1"/>
    </source>
</evidence>
<evidence type="ECO:0000313" key="16">
    <source>
        <dbReference type="Proteomes" id="UP000077881"/>
    </source>
</evidence>
<evidence type="ECO:0000256" key="5">
    <source>
        <dbReference type="ARBA" id="ARBA00022884"/>
    </source>
</evidence>
<evidence type="ECO:0000256" key="8">
    <source>
        <dbReference type="ARBA" id="ARBA00035206"/>
    </source>
</evidence>
<dbReference type="Gene3D" id="2.30.30.30">
    <property type="match status" value="1"/>
</dbReference>
<dbReference type="InterPro" id="IPR041988">
    <property type="entry name" value="Ribosomal_uL24_KOW"/>
</dbReference>
<keyword evidence="4 10" id="KW-0699">rRNA-binding</keyword>
<comment type="caution">
    <text evidence="13">The sequence shown here is derived from an EMBL/GenBank/DDBJ whole genome shotgun (WGS) entry which is preliminary data.</text>
</comment>
<dbReference type="Pfam" id="PF17136">
    <property type="entry name" value="ribosomal_L24"/>
    <property type="match status" value="1"/>
</dbReference>
<comment type="function">
    <text evidence="9 10">One of the proteins that surrounds the polypeptide exit tunnel on the outside of the subunit.</text>
</comment>
<dbReference type="InterPro" id="IPR057264">
    <property type="entry name" value="Ribosomal_uL24_C"/>
</dbReference>
<evidence type="ECO:0000256" key="3">
    <source>
        <dbReference type="ARBA" id="ARBA00011838"/>
    </source>
</evidence>
<dbReference type="CDD" id="cd06089">
    <property type="entry name" value="KOW_RPL26"/>
    <property type="match status" value="1"/>
</dbReference>
<keyword evidence="16" id="KW-1185">Reference proteome</keyword>
<evidence type="ECO:0000256" key="6">
    <source>
        <dbReference type="ARBA" id="ARBA00022980"/>
    </source>
</evidence>
<dbReference type="Proteomes" id="UP000053881">
    <property type="component" value="Unassembled WGS sequence"/>
</dbReference>
<dbReference type="HAMAP" id="MF_01326_B">
    <property type="entry name" value="Ribosomal_uL24_B"/>
    <property type="match status" value="1"/>
</dbReference>
<comment type="similarity">
    <text evidence="2 10 11">Belongs to the universal ribosomal protein uL24 family.</text>
</comment>
<reference evidence="14 16" key="1">
    <citation type="submission" date="2015-05" db="EMBL/GenBank/DDBJ databases">
        <title>Comparison of genome.</title>
        <authorList>
            <person name="Zheng Z."/>
            <person name="Sun M."/>
        </authorList>
    </citation>
    <scope>NUCLEOTIDE SEQUENCE [LARGE SCALE GENOMIC DNA]</scope>
    <source>
        <strain evidence="14 16">G25-74</strain>
    </source>
</reference>
<dbReference type="InterPro" id="IPR003256">
    <property type="entry name" value="Ribosomal_uL24"/>
</dbReference>
<evidence type="ECO:0000256" key="2">
    <source>
        <dbReference type="ARBA" id="ARBA00010618"/>
    </source>
</evidence>
<dbReference type="AlphaFoldDB" id="A0A0Q9Y2W5"/>
<dbReference type="GO" id="GO:0005840">
    <property type="term" value="C:ribosome"/>
    <property type="evidence" value="ECO:0007669"/>
    <property type="project" value="UniProtKB-KW"/>
</dbReference>
<evidence type="ECO:0000256" key="7">
    <source>
        <dbReference type="ARBA" id="ARBA00023274"/>
    </source>
</evidence>
<accession>A0A0Q9Y2W5</accession>
<dbReference type="GO" id="GO:1990904">
    <property type="term" value="C:ribonucleoprotein complex"/>
    <property type="evidence" value="ECO:0007669"/>
    <property type="project" value="UniProtKB-KW"/>
</dbReference>
<dbReference type="InterPro" id="IPR005825">
    <property type="entry name" value="Ribosomal_uL24_CS"/>
</dbReference>
<reference evidence="13 15" key="2">
    <citation type="submission" date="2015-06" db="EMBL/GenBank/DDBJ databases">
        <title>Genome sequencing project of Bacillus galactosidilyticus PL133.</title>
        <authorList>
            <person name="Gaiero J."/>
            <person name="Nicol R."/>
            <person name="Habash M."/>
        </authorList>
    </citation>
    <scope>NUCLEOTIDE SEQUENCE [LARGE SCALE GENOMIC DNA]</scope>
    <source>
        <strain evidence="13 15">PL133</strain>
    </source>
</reference>
<dbReference type="SMART" id="SM00739">
    <property type="entry name" value="KOW"/>
    <property type="match status" value="1"/>
</dbReference>
<dbReference type="PATRIC" id="fig|217031.4.peg.6444"/>
<evidence type="ECO:0000256" key="4">
    <source>
        <dbReference type="ARBA" id="ARBA00022730"/>
    </source>
</evidence>
<evidence type="ECO:0000313" key="13">
    <source>
        <dbReference type="EMBL" id="KRG11102.1"/>
    </source>
</evidence>